<reference evidence="1" key="2">
    <citation type="journal article" date="2012" name="Environ. Microbiol.">
        <title>Genomic content of uncultured Bacteroidetes from contrasting oceanic provinces in the North Atlantic Ocean.</title>
        <authorList>
            <person name="Gomez-Pereira P.R."/>
            <person name="Schuler M."/>
            <person name="Fuchs B.M."/>
            <person name="Bennke C."/>
            <person name="Teeling H."/>
            <person name="Waldmann J."/>
            <person name="Richter M."/>
            <person name="Barbe V."/>
            <person name="Bataille E."/>
            <person name="Glockner F.O."/>
            <person name="Amann R."/>
        </authorList>
    </citation>
    <scope>NUCLEOTIDE SEQUENCE</scope>
</reference>
<dbReference type="AlphaFoldDB" id="F4MNC6"/>
<name>F4MNC6_9FLAO</name>
<dbReference type="EMBL" id="FQ032831">
    <property type="protein sequence ID" value="CBL88161.1"/>
    <property type="molecule type" value="Genomic_DNA"/>
</dbReference>
<protein>
    <submittedName>
        <fullName evidence="1">Uncharacterized protein</fullName>
    </submittedName>
</protein>
<accession>F4MNC6</accession>
<sequence>MEIFSSRPAGQKFRTIWLKANCQFQGKDFPLCNFSMGRVIGESQKMDTPA</sequence>
<evidence type="ECO:0000313" key="1">
    <source>
        <dbReference type="EMBL" id="CBL88161.1"/>
    </source>
</evidence>
<gene>
    <name evidence="1" type="ORF">S18_1087_0006</name>
</gene>
<proteinExistence type="predicted"/>
<reference evidence="1" key="1">
    <citation type="submission" date="2010-05" db="EMBL/GenBank/DDBJ databases">
        <authorList>
            <person name="Genoscope - CEA"/>
        </authorList>
    </citation>
    <scope>NUCLEOTIDE SEQUENCE</scope>
</reference>
<organism evidence="1">
    <name type="scientific">uncultured Leeuwenhoekiella sp</name>
    <dbReference type="NCBI Taxonomy" id="487010"/>
    <lineage>
        <taxon>Bacteria</taxon>
        <taxon>Pseudomonadati</taxon>
        <taxon>Bacteroidota</taxon>
        <taxon>Flavobacteriia</taxon>
        <taxon>Flavobacteriales</taxon>
        <taxon>Flavobacteriaceae</taxon>
        <taxon>Leeuwenhoekiella</taxon>
        <taxon>environmental samples</taxon>
    </lineage>
</organism>